<protein>
    <submittedName>
        <fullName evidence="2">Outer membrane assembly lipoprotein YfiO</fullName>
    </submittedName>
</protein>
<evidence type="ECO:0000256" key="1">
    <source>
        <dbReference type="SAM" id="SignalP"/>
    </source>
</evidence>
<name>A0ABY6F784_9PSED</name>
<evidence type="ECO:0000313" key="3">
    <source>
        <dbReference type="Proteomes" id="UP001063228"/>
    </source>
</evidence>
<feature type="chain" id="PRO_5046250696" evidence="1">
    <location>
        <begin position="24"/>
        <end position="727"/>
    </location>
</feature>
<keyword evidence="3" id="KW-1185">Reference proteome</keyword>
<proteinExistence type="predicted"/>
<gene>
    <name evidence="2" type="ORF">K3169_15175</name>
</gene>
<evidence type="ECO:0000313" key="2">
    <source>
        <dbReference type="EMBL" id="UXZ93737.1"/>
    </source>
</evidence>
<accession>A0ABY6F784</accession>
<reference evidence="2" key="1">
    <citation type="submission" date="2021-08" db="EMBL/GenBank/DDBJ databases">
        <title>Complete genome sequence of Pseudomonas phytophila.</title>
        <authorList>
            <person name="Weir B.S."/>
            <person name="Templeton M.D."/>
            <person name="Arshed S."/>
            <person name="Andersen M.T."/>
            <person name="Jayaraman J."/>
        </authorList>
    </citation>
    <scope>NUCLEOTIDE SEQUENCE</scope>
    <source>
        <strain evidence="2">ICMP 23753</strain>
    </source>
</reference>
<organism evidence="2 3">
    <name type="scientific">Pseudomonas phytophila</name>
    <dbReference type="NCBI Taxonomy" id="2867264"/>
    <lineage>
        <taxon>Bacteria</taxon>
        <taxon>Pseudomonadati</taxon>
        <taxon>Pseudomonadota</taxon>
        <taxon>Gammaproteobacteria</taxon>
        <taxon>Pseudomonadales</taxon>
        <taxon>Pseudomonadaceae</taxon>
        <taxon>Pseudomonas</taxon>
    </lineage>
</organism>
<feature type="signal peptide" evidence="1">
    <location>
        <begin position="1"/>
        <end position="23"/>
    </location>
</feature>
<sequence>MHHRLLTTLALAVSAITAFQAQASDDDSCAPTWSVNKNQFSVCSNLPFLSPSNDSTVNLRLLLADSGKLPLTPAPLSKDDIAEGYGEVPFAYYRLQPASDTENESTTSSDGAKSQSLDPLLTSLGIKREQAEVASSTLVDGEGSRCRSNNEQTAANFIQALVNTQDLSPAERSALGTSRLRMLSACSWEREQVKSMLPADLQSAAGKSFATYLEAAGDFYSGRFLESTSGFTSLANNPNPWLKDTSLYMIGRSELNLAQEKAFEYGELKPDRVDKAAAQRAEEAFEKYLQTLPSGTYSATAKGLQRRVHWLLQDTNKLAAEYEALFADIDKVTQADSAAYDALIRELDLKLITPNKAPVSSPLIAAVNDLMWMRVGISNTLTEPALLQQKEIFAQQPALFSYLQAAVAFYTEKNPNRALQLLPSEVPDTLGYVAFSQQVLRGLALEAIKDDKTAQQLWLQLLTKAKLPLQQEQLQLVLAMNYERSGQVADAFRADSPIKNEKVRYILLAKSANADLLRQQVTQGISKTERDTALFLLLYKQLMHGQFAAFAKDLKQLPDQVPDTKLSYSLGYQYDQGQSLALFKWNGEKAESGYRCPSIAEIAAVLEKNASDDQGLICMGEFMLRNHLDDSPLNEKLTDGVLGSGPSSFPGESFSRHNAYVTVINNPKASHTDVAYALYRGINCYGPAGINSCGGEDVEPKVRKFWFQDLKKEFADTRWAKSQQYYW</sequence>
<keyword evidence="2" id="KW-0449">Lipoprotein</keyword>
<dbReference type="Proteomes" id="UP001063228">
    <property type="component" value="Chromosome"/>
</dbReference>
<dbReference type="EMBL" id="CP081201">
    <property type="protein sequence ID" value="UXZ93737.1"/>
    <property type="molecule type" value="Genomic_DNA"/>
</dbReference>
<keyword evidence="1" id="KW-0732">Signal</keyword>
<dbReference type="RefSeq" id="WP_122806157.1">
    <property type="nucleotide sequence ID" value="NZ_CP081201.1"/>
</dbReference>